<dbReference type="Proteomes" id="UP000095347">
    <property type="component" value="Unassembled WGS sequence"/>
</dbReference>
<gene>
    <name evidence="8" type="primary">rpsT</name>
    <name evidence="10" type="ORF">BEN30_17495</name>
</gene>
<evidence type="ECO:0000256" key="9">
    <source>
        <dbReference type="SAM" id="MobiDB-lite"/>
    </source>
</evidence>
<comment type="caution">
    <text evidence="10">The sequence shown here is derived from an EMBL/GenBank/DDBJ whole genome shotgun (WGS) entry which is preliminary data.</text>
</comment>
<dbReference type="FunFam" id="1.20.58.110:FF:000001">
    <property type="entry name" value="30S ribosomal protein S20"/>
    <property type="match status" value="1"/>
</dbReference>
<name>A0A1E5Q3P3_9PROT</name>
<evidence type="ECO:0000256" key="5">
    <source>
        <dbReference type="ARBA" id="ARBA00022980"/>
    </source>
</evidence>
<feature type="compositionally biased region" description="Basic residues" evidence="9">
    <location>
        <begin position="1"/>
        <end position="15"/>
    </location>
</feature>
<keyword evidence="6 8" id="KW-0687">Ribonucleoprotein</keyword>
<dbReference type="HAMAP" id="MF_00500">
    <property type="entry name" value="Ribosomal_bS20"/>
    <property type="match status" value="1"/>
</dbReference>
<dbReference type="PANTHER" id="PTHR33398:SF1">
    <property type="entry name" value="SMALL RIBOSOMAL SUBUNIT PROTEIN BS20C"/>
    <property type="match status" value="1"/>
</dbReference>
<dbReference type="GO" id="GO:0015935">
    <property type="term" value="C:small ribosomal subunit"/>
    <property type="evidence" value="ECO:0007669"/>
    <property type="project" value="TreeGrafter"/>
</dbReference>
<dbReference type="GO" id="GO:0003735">
    <property type="term" value="F:structural constituent of ribosome"/>
    <property type="evidence" value="ECO:0007669"/>
    <property type="project" value="InterPro"/>
</dbReference>
<dbReference type="GO" id="GO:0070181">
    <property type="term" value="F:small ribosomal subunit rRNA binding"/>
    <property type="evidence" value="ECO:0007669"/>
    <property type="project" value="TreeGrafter"/>
</dbReference>
<dbReference type="AlphaFoldDB" id="A0A1E5Q3P3"/>
<reference evidence="11" key="1">
    <citation type="submission" date="2016-07" db="EMBL/GenBank/DDBJ databases">
        <authorList>
            <person name="Florea S."/>
            <person name="Webb J.S."/>
            <person name="Jaromczyk J."/>
            <person name="Schardl C.L."/>
        </authorList>
    </citation>
    <scope>NUCLEOTIDE SEQUENCE [LARGE SCALE GENOMIC DNA]</scope>
    <source>
        <strain evidence="11">MV-1</strain>
    </source>
</reference>
<dbReference type="InterPro" id="IPR036510">
    <property type="entry name" value="Ribosomal_bS20_sf"/>
</dbReference>
<evidence type="ECO:0000313" key="11">
    <source>
        <dbReference type="Proteomes" id="UP000095347"/>
    </source>
</evidence>
<evidence type="ECO:0000256" key="8">
    <source>
        <dbReference type="HAMAP-Rule" id="MF_00500"/>
    </source>
</evidence>
<dbReference type="NCBIfam" id="TIGR00029">
    <property type="entry name" value="S20"/>
    <property type="match status" value="1"/>
</dbReference>
<evidence type="ECO:0000256" key="6">
    <source>
        <dbReference type="ARBA" id="ARBA00023274"/>
    </source>
</evidence>
<keyword evidence="3 8" id="KW-0699">rRNA-binding</keyword>
<accession>A0A1E5Q3P3</accession>
<protein>
    <recommendedName>
        <fullName evidence="7 8">Small ribosomal subunit protein bS20</fullName>
    </recommendedName>
</protein>
<sequence>MSNHKSAKKRIRQTARRTEVNGARRSSVRTAIKLVEKAILAGDKAAAAAALKSAEPQMMRSAQLGIFHKNTVARKVSRLSAGIKAIA</sequence>
<evidence type="ECO:0000256" key="1">
    <source>
        <dbReference type="ARBA" id="ARBA00003134"/>
    </source>
</evidence>
<keyword evidence="4 8" id="KW-0694">RNA-binding</keyword>
<feature type="region of interest" description="Disordered" evidence="9">
    <location>
        <begin position="1"/>
        <end position="26"/>
    </location>
</feature>
<dbReference type="PANTHER" id="PTHR33398">
    <property type="entry name" value="30S RIBOSOMAL PROTEIN S20"/>
    <property type="match status" value="1"/>
</dbReference>
<keyword evidence="11" id="KW-1185">Reference proteome</keyword>
<comment type="similarity">
    <text evidence="2 8">Belongs to the bacterial ribosomal protein bS20 family.</text>
</comment>
<dbReference type="InterPro" id="IPR002583">
    <property type="entry name" value="Ribosomal_bS20"/>
</dbReference>
<dbReference type="STRING" id="28181.BEN30_17495"/>
<dbReference type="Pfam" id="PF01649">
    <property type="entry name" value="Ribosomal_S20p"/>
    <property type="match status" value="1"/>
</dbReference>
<evidence type="ECO:0000256" key="7">
    <source>
        <dbReference type="ARBA" id="ARBA00035136"/>
    </source>
</evidence>
<evidence type="ECO:0000256" key="4">
    <source>
        <dbReference type="ARBA" id="ARBA00022884"/>
    </source>
</evidence>
<organism evidence="10 11">
    <name type="scientific">Magnetovibrio blakemorei</name>
    <dbReference type="NCBI Taxonomy" id="28181"/>
    <lineage>
        <taxon>Bacteria</taxon>
        <taxon>Pseudomonadati</taxon>
        <taxon>Pseudomonadota</taxon>
        <taxon>Alphaproteobacteria</taxon>
        <taxon>Rhodospirillales</taxon>
        <taxon>Magnetovibrionaceae</taxon>
        <taxon>Magnetovibrio</taxon>
    </lineage>
</organism>
<dbReference type="Gene3D" id="1.20.58.110">
    <property type="entry name" value="Ribosomal protein S20"/>
    <property type="match status" value="1"/>
</dbReference>
<keyword evidence="5 8" id="KW-0689">Ribosomal protein</keyword>
<dbReference type="RefSeq" id="WP_069959577.1">
    <property type="nucleotide sequence ID" value="NZ_MCGG01000086.1"/>
</dbReference>
<evidence type="ECO:0000313" key="10">
    <source>
        <dbReference type="EMBL" id="OEJ63737.1"/>
    </source>
</evidence>
<dbReference type="GO" id="GO:0006412">
    <property type="term" value="P:translation"/>
    <property type="evidence" value="ECO:0007669"/>
    <property type="project" value="UniProtKB-UniRule"/>
</dbReference>
<dbReference type="EMBL" id="MCGG01000086">
    <property type="protein sequence ID" value="OEJ63737.1"/>
    <property type="molecule type" value="Genomic_DNA"/>
</dbReference>
<dbReference type="SUPFAM" id="SSF46992">
    <property type="entry name" value="Ribosomal protein S20"/>
    <property type="match status" value="1"/>
</dbReference>
<dbReference type="OrthoDB" id="9807974at2"/>
<comment type="function">
    <text evidence="1 8">Binds directly to 16S ribosomal RNA.</text>
</comment>
<evidence type="ECO:0000256" key="2">
    <source>
        <dbReference type="ARBA" id="ARBA00007634"/>
    </source>
</evidence>
<proteinExistence type="inferred from homology"/>
<evidence type="ECO:0000256" key="3">
    <source>
        <dbReference type="ARBA" id="ARBA00022730"/>
    </source>
</evidence>
<dbReference type="GO" id="GO:0005829">
    <property type="term" value="C:cytosol"/>
    <property type="evidence" value="ECO:0007669"/>
    <property type="project" value="TreeGrafter"/>
</dbReference>